<comment type="caution">
    <text evidence="11">Lacks conserved residue(s) required for the propagation of feature annotation.</text>
</comment>
<dbReference type="GO" id="GO:0005230">
    <property type="term" value="F:extracellular ligand-gated monoatomic ion channel activity"/>
    <property type="evidence" value="ECO:0007669"/>
    <property type="project" value="InterPro"/>
</dbReference>
<evidence type="ECO:0000256" key="1">
    <source>
        <dbReference type="ARBA" id="ARBA00004141"/>
    </source>
</evidence>
<proteinExistence type="inferred from homology"/>
<feature type="transmembrane region" description="Helical" evidence="11">
    <location>
        <begin position="500"/>
        <end position="520"/>
    </location>
</feature>
<accession>A0AAF5DPK0</accession>
<evidence type="ECO:0000256" key="4">
    <source>
        <dbReference type="ARBA" id="ARBA00022475"/>
    </source>
</evidence>
<dbReference type="AlphaFoldDB" id="A0AAF5DPK0"/>
<feature type="transmembrane region" description="Helical" evidence="11">
    <location>
        <begin position="784"/>
        <end position="806"/>
    </location>
</feature>
<dbReference type="Pfam" id="PF02932">
    <property type="entry name" value="Neur_chan_memb"/>
    <property type="match status" value="2"/>
</dbReference>
<feature type="signal peptide" evidence="11">
    <location>
        <begin position="1"/>
        <end position="22"/>
    </location>
</feature>
<evidence type="ECO:0000313" key="14">
    <source>
        <dbReference type="Proteomes" id="UP000035681"/>
    </source>
</evidence>
<keyword evidence="4" id="KW-1003">Cell membrane</keyword>
<evidence type="ECO:0000256" key="8">
    <source>
        <dbReference type="ARBA" id="ARBA00023065"/>
    </source>
</evidence>
<dbReference type="GO" id="GO:0005886">
    <property type="term" value="C:plasma membrane"/>
    <property type="evidence" value="ECO:0007669"/>
    <property type="project" value="UniProtKB-SubCell"/>
</dbReference>
<feature type="transmembrane region" description="Helical" evidence="11">
    <location>
        <begin position="379"/>
        <end position="401"/>
    </location>
</feature>
<evidence type="ECO:0000256" key="9">
    <source>
        <dbReference type="ARBA" id="ARBA00023136"/>
    </source>
</evidence>
<comment type="subcellular location">
    <subcellularLocation>
        <location evidence="2">Cell membrane</location>
    </subcellularLocation>
    <subcellularLocation>
        <location evidence="1">Membrane</location>
        <topology evidence="1">Multi-pass membrane protein</topology>
    </subcellularLocation>
</comment>
<evidence type="ECO:0000256" key="7">
    <source>
        <dbReference type="ARBA" id="ARBA00022989"/>
    </source>
</evidence>
<evidence type="ECO:0000256" key="11">
    <source>
        <dbReference type="RuleBase" id="RU000687"/>
    </source>
</evidence>
<dbReference type="CDD" id="cd18990">
    <property type="entry name" value="LGIC_ECD_GABAAR"/>
    <property type="match status" value="1"/>
</dbReference>
<reference evidence="15" key="1">
    <citation type="submission" date="2024-02" db="UniProtKB">
        <authorList>
            <consortium name="WormBaseParasite"/>
        </authorList>
    </citation>
    <scope>IDENTIFICATION</scope>
</reference>
<dbReference type="SUPFAM" id="SSF90112">
    <property type="entry name" value="Neurotransmitter-gated ion-channel transmembrane pore"/>
    <property type="match status" value="2"/>
</dbReference>
<feature type="domain" description="Neurotransmitter-gated ion-channel transmembrane" evidence="13">
    <location>
        <begin position="324"/>
        <end position="419"/>
    </location>
</feature>
<dbReference type="InterPro" id="IPR006028">
    <property type="entry name" value="GABAA/Glycine_rcpt"/>
</dbReference>
<dbReference type="Gene3D" id="1.20.58.390">
    <property type="entry name" value="Neurotransmitter-gated ion-channel transmembrane domain"/>
    <property type="match status" value="2"/>
</dbReference>
<keyword evidence="5 11" id="KW-0812">Transmembrane</keyword>
<keyword evidence="8 11" id="KW-0406">Ion transport</keyword>
<dbReference type="PRINTS" id="PR00253">
    <property type="entry name" value="GABAARECEPTR"/>
</dbReference>
<dbReference type="InterPro" id="IPR036734">
    <property type="entry name" value="Neur_chan_lig-bd_sf"/>
</dbReference>
<dbReference type="Gene3D" id="2.70.170.10">
    <property type="entry name" value="Neurotransmitter-gated ion-channel ligand-binding domain"/>
    <property type="match status" value="3"/>
</dbReference>
<evidence type="ECO:0000259" key="13">
    <source>
        <dbReference type="Pfam" id="PF02932"/>
    </source>
</evidence>
<dbReference type="InterPro" id="IPR006202">
    <property type="entry name" value="Neur_chan_lig-bd"/>
</dbReference>
<dbReference type="FunFam" id="1.20.58.390:FF:000076">
    <property type="entry name" value="Glutamate-gated chloride channel, putative"/>
    <property type="match status" value="2"/>
</dbReference>
<dbReference type="InterPro" id="IPR006029">
    <property type="entry name" value="Neurotrans-gated_channel_TM"/>
</dbReference>
<comment type="similarity">
    <text evidence="11">Belongs to the ligand-gated ion channel (TC 1.A.9) family.</text>
</comment>
<dbReference type="PROSITE" id="PS00236">
    <property type="entry name" value="NEUROTR_ION_CHANNEL"/>
    <property type="match status" value="1"/>
</dbReference>
<dbReference type="Pfam" id="PF02931">
    <property type="entry name" value="Neur_chan_LBD"/>
    <property type="match status" value="2"/>
</dbReference>
<feature type="transmembrane region" description="Helical" evidence="11">
    <location>
        <begin position="882"/>
        <end position="900"/>
    </location>
</feature>
<feature type="transmembrane region" description="Helical" evidence="11">
    <location>
        <begin position="540"/>
        <end position="557"/>
    </location>
</feature>
<keyword evidence="14" id="KW-1185">Reference proteome</keyword>
<keyword evidence="9 11" id="KW-0472">Membrane</keyword>
<dbReference type="SUPFAM" id="SSF63712">
    <property type="entry name" value="Nicotinic receptor ligand binding domain-like"/>
    <property type="match status" value="2"/>
</dbReference>
<dbReference type="PRINTS" id="PR00252">
    <property type="entry name" value="NRIONCHANNEL"/>
</dbReference>
<keyword evidence="10 11" id="KW-0407">Ion channel</keyword>
<dbReference type="WBParaSite" id="TCONS_00015309.p1">
    <property type="protein sequence ID" value="TCONS_00015309.p1"/>
    <property type="gene ID" value="XLOC_009481"/>
</dbReference>
<name>A0AAF5DPK0_STRER</name>
<evidence type="ECO:0000256" key="5">
    <source>
        <dbReference type="ARBA" id="ARBA00022692"/>
    </source>
</evidence>
<evidence type="ECO:0000259" key="12">
    <source>
        <dbReference type="Pfam" id="PF02931"/>
    </source>
</evidence>
<keyword evidence="7 11" id="KW-1133">Transmembrane helix</keyword>
<organism evidence="14 15">
    <name type="scientific">Strongyloides stercoralis</name>
    <name type="common">Threadworm</name>
    <dbReference type="NCBI Taxonomy" id="6248"/>
    <lineage>
        <taxon>Eukaryota</taxon>
        <taxon>Metazoa</taxon>
        <taxon>Ecdysozoa</taxon>
        <taxon>Nematoda</taxon>
        <taxon>Chromadorea</taxon>
        <taxon>Rhabditida</taxon>
        <taxon>Tylenchina</taxon>
        <taxon>Panagrolaimomorpha</taxon>
        <taxon>Strongyloidoidea</taxon>
        <taxon>Strongyloididae</taxon>
        <taxon>Strongyloides</taxon>
    </lineage>
</organism>
<feature type="domain" description="Neurotransmitter-gated ion-channel ligand-binding" evidence="12">
    <location>
        <begin position="608"/>
        <end position="723"/>
    </location>
</feature>
<dbReference type="InterPro" id="IPR006201">
    <property type="entry name" value="Neur_channel"/>
</dbReference>
<feature type="domain" description="Neurotransmitter-gated ion-channel transmembrane" evidence="13">
    <location>
        <begin position="792"/>
        <end position="892"/>
    </location>
</feature>
<protein>
    <recommendedName>
        <fullName evidence="16">Ig-like domain-containing protein</fullName>
    </recommendedName>
</protein>
<dbReference type="Proteomes" id="UP000035681">
    <property type="component" value="Unplaced"/>
</dbReference>
<feature type="domain" description="Neurotransmitter-gated ion-channel ligand-binding" evidence="12">
    <location>
        <begin position="116"/>
        <end position="314"/>
    </location>
</feature>
<evidence type="ECO:0000313" key="15">
    <source>
        <dbReference type="WBParaSite" id="TCONS_00015309.p1"/>
    </source>
</evidence>
<feature type="transmembrane region" description="Helical" evidence="11">
    <location>
        <begin position="818"/>
        <end position="835"/>
    </location>
</feature>
<feature type="transmembrane region" description="Helical" evidence="11">
    <location>
        <begin position="847"/>
        <end position="870"/>
    </location>
</feature>
<evidence type="ECO:0000256" key="10">
    <source>
        <dbReference type="ARBA" id="ARBA00023303"/>
    </source>
</evidence>
<dbReference type="PANTHER" id="PTHR18945">
    <property type="entry name" value="NEUROTRANSMITTER GATED ION CHANNEL"/>
    <property type="match status" value="1"/>
</dbReference>
<keyword evidence="6 11" id="KW-0732">Signal</keyword>
<dbReference type="InterPro" id="IPR036719">
    <property type="entry name" value="Neuro-gated_channel_TM_sf"/>
</dbReference>
<dbReference type="InterPro" id="IPR018000">
    <property type="entry name" value="Neurotransmitter_ion_chnl_CS"/>
</dbReference>
<evidence type="ECO:0000256" key="2">
    <source>
        <dbReference type="ARBA" id="ARBA00004236"/>
    </source>
</evidence>
<dbReference type="GO" id="GO:0004888">
    <property type="term" value="F:transmembrane signaling receptor activity"/>
    <property type="evidence" value="ECO:0007669"/>
    <property type="project" value="InterPro"/>
</dbReference>
<sequence length="1015" mass="119411">NFFLTNMKKILNFLGCILLINCLNTILCTGAGQNEITAINLKRTKHRNRIVAKGSISGIDDYYDESEQESESFNFYDKEKNNFEKEFNTKQLSVSKDAIFEQGETRDFLQFLKRINYDHRQCPYNEGEPVFVDVSVVVSNIRAVSEVTMDYALELFYREAWFDKRLDFDKTIFNNKTELALHESYTNFLWHPDTFMPNAIASKNPQKQSISHRSLLRLNEKGEVLYSRRISIVAECPMDLTLFPFDSQICKLGIENGYTADQVRYRWSTGQREALKLAKIRLPDFQIKEAYVTSQLESYATGDYSRLYVCFIFTRSSGFCFLQLIIPSTAVVITSWVSLWMESETEFQDMISIILAITFLIFSYNEMMPRVSYIKAMDVYLGVCFMIVFFSLIKLAFVKYLRQKLDKKHTKSVFHNMLPLVQKSSVENRIIENQFNNNSELPRNESINYQTITMPITINNNVSQVDTYVEFFGNRNRYKFFGKFIPHITFNERSVKRFHFVSQMVFFVGFVLFCLFYFLIYPNLHQTTIDPACLKEHAEWYAIIIIGVILFTPYILTMRTNKLKIKKISQALKIENDMEEEDDDYYFDDRNIIYYGQSLRFLNFLHKIRYDHREFPRNNSNSEPVTVYVSVVVNNVRSVSEVTMDYSLELIYREMWTDPRLAFNEKDFQNKKILELHESYVDDIWHADTFFPNSIQSKNPKERSISHRSLLRLRNDGFVLYSHGHTIDLLQYNWSRHNERNALKLENIKLPDFQIIEAYVTKKNETYATGTYSRLYICFIFKRSIGYCFLQLIIPSTAIVITSWVSLWMDNQTSFHDMISIILAITFLLFSYNEVMPRVSYIKAMDVYLGVCFCIVFLSLIKLAILRFMRERTYIPSEKFNFLPKFCNMIMATTNAASIMEKNKSKISNIEEGIINDKEEIVDGCKVTLNTLLKGGSLSNTQFPKFENSKNSNFFHITFKKRTIRIFHCLTQLGFLIGFILFLIFYFAIYPYMHPLKIDSSCQKEDAEFYAKIDF</sequence>
<feature type="transmembrane region" description="Helical" evidence="11">
    <location>
        <begin position="321"/>
        <end position="340"/>
    </location>
</feature>
<evidence type="ECO:0000256" key="3">
    <source>
        <dbReference type="ARBA" id="ARBA00022448"/>
    </source>
</evidence>
<dbReference type="CDD" id="cd19049">
    <property type="entry name" value="LGIC_TM_anion"/>
    <property type="match status" value="1"/>
</dbReference>
<keyword evidence="3 11" id="KW-0813">Transport</keyword>
<feature type="chain" id="PRO_5041771077" description="Ig-like domain-containing protein" evidence="11">
    <location>
        <begin position="23"/>
        <end position="1015"/>
    </location>
</feature>
<feature type="transmembrane region" description="Helical" evidence="11">
    <location>
        <begin position="966"/>
        <end position="989"/>
    </location>
</feature>
<evidence type="ECO:0000256" key="6">
    <source>
        <dbReference type="ARBA" id="ARBA00022729"/>
    </source>
</evidence>
<evidence type="ECO:0008006" key="16">
    <source>
        <dbReference type="Google" id="ProtNLM"/>
    </source>
</evidence>
<dbReference type="InterPro" id="IPR038050">
    <property type="entry name" value="Neuro_actylchol_rec"/>
</dbReference>